<evidence type="ECO:0000259" key="1">
    <source>
        <dbReference type="Pfam" id="PF00501"/>
    </source>
</evidence>
<dbReference type="SUPFAM" id="SSF56801">
    <property type="entry name" value="Acetyl-CoA synthetase-like"/>
    <property type="match status" value="1"/>
</dbReference>
<dbReference type="PANTHER" id="PTHR43201:SF32">
    <property type="entry name" value="2-SUCCINYLBENZOATE--COA LIGASE, CHLOROPLASTIC_PEROXISOMAL"/>
    <property type="match status" value="1"/>
</dbReference>
<evidence type="ECO:0000313" key="2">
    <source>
        <dbReference type="EMBL" id="GAA4436497.1"/>
    </source>
</evidence>
<keyword evidence="3" id="KW-1185">Reference proteome</keyword>
<proteinExistence type="predicted"/>
<gene>
    <name evidence="2" type="ORF">GCM10023091_14410</name>
</gene>
<evidence type="ECO:0000313" key="3">
    <source>
        <dbReference type="Proteomes" id="UP001501508"/>
    </source>
</evidence>
<dbReference type="Pfam" id="PF00501">
    <property type="entry name" value="AMP-binding"/>
    <property type="match status" value="1"/>
</dbReference>
<accession>A0ABP8LVF4</accession>
<dbReference type="InterPro" id="IPR000873">
    <property type="entry name" value="AMP-dep_synth/lig_dom"/>
</dbReference>
<dbReference type="Proteomes" id="UP001501508">
    <property type="component" value="Unassembled WGS sequence"/>
</dbReference>
<dbReference type="PANTHER" id="PTHR43201">
    <property type="entry name" value="ACYL-COA SYNTHETASE"/>
    <property type="match status" value="1"/>
</dbReference>
<organism evidence="2 3">
    <name type="scientific">Ravibacter arvi</name>
    <dbReference type="NCBI Taxonomy" id="2051041"/>
    <lineage>
        <taxon>Bacteria</taxon>
        <taxon>Pseudomonadati</taxon>
        <taxon>Bacteroidota</taxon>
        <taxon>Cytophagia</taxon>
        <taxon>Cytophagales</taxon>
        <taxon>Spirosomataceae</taxon>
        <taxon>Ravibacter</taxon>
    </lineage>
</organism>
<dbReference type="EMBL" id="BAABEY010000016">
    <property type="protein sequence ID" value="GAA4436497.1"/>
    <property type="molecule type" value="Genomic_DNA"/>
</dbReference>
<feature type="domain" description="AMP-dependent synthetase/ligase" evidence="1">
    <location>
        <begin position="40"/>
        <end position="193"/>
    </location>
</feature>
<dbReference type="RefSeq" id="WP_345027633.1">
    <property type="nucleotide sequence ID" value="NZ_BAABEY010000016.1"/>
</dbReference>
<dbReference type="InterPro" id="IPR042099">
    <property type="entry name" value="ANL_N_sf"/>
</dbReference>
<reference evidence="3" key="1">
    <citation type="journal article" date="2019" name="Int. J. Syst. Evol. Microbiol.">
        <title>The Global Catalogue of Microorganisms (GCM) 10K type strain sequencing project: providing services to taxonomists for standard genome sequencing and annotation.</title>
        <authorList>
            <consortium name="The Broad Institute Genomics Platform"/>
            <consortium name="The Broad Institute Genome Sequencing Center for Infectious Disease"/>
            <person name="Wu L."/>
            <person name="Ma J."/>
        </authorList>
    </citation>
    <scope>NUCLEOTIDE SEQUENCE [LARGE SCALE GENOMIC DNA]</scope>
    <source>
        <strain evidence="3">JCM 31920</strain>
    </source>
</reference>
<comment type="caution">
    <text evidence="2">The sequence shown here is derived from an EMBL/GenBank/DDBJ whole genome shotgun (WGS) entry which is preliminary data.</text>
</comment>
<dbReference type="InterPro" id="IPR045851">
    <property type="entry name" value="AMP-bd_C_sf"/>
</dbReference>
<dbReference type="Gene3D" id="3.40.50.12780">
    <property type="entry name" value="N-terminal domain of ligase-like"/>
    <property type="match status" value="1"/>
</dbReference>
<dbReference type="Gene3D" id="3.30.300.30">
    <property type="match status" value="1"/>
</dbReference>
<protein>
    <submittedName>
        <fullName evidence="2">AMP-binding protein</fullName>
    </submittedName>
</protein>
<sequence>MSYLSFNKASIRAVTPTDPYHRKAREICLSWLDGAAHFSLHTSGSTGLPKEIVVKRAQLQASVRASADALSLQPHSRVLACININYVGGFMMLIRAMELDWEVVLVPPVSNPLLDLPATLSFDFAALVPMQLAEIISNERTRDLPQKLGKILLGGVGLTPAQYDAFQKLGPEIYLGYGMTETVSHVALRSLSDAHDAPYRLTGDLEIGTDARGCLYLRGAVTDFELVQTNDLAMVSADRKSFRILGRIDNTVNSGGIKMQLETLDYQFGAVFREAGISNRFFFWKMPDPRLGEALVLVVEGENTLQKQIRALVEEHLERNKRPRKICFTELFLMTGSDKVDKSRTFDTLSGPAAADNISVS</sequence>
<name>A0ABP8LVF4_9BACT</name>